<dbReference type="Proteomes" id="UP001174136">
    <property type="component" value="Unassembled WGS sequence"/>
</dbReference>
<proteinExistence type="predicted"/>
<feature type="compositionally biased region" description="Basic and acidic residues" evidence="2">
    <location>
        <begin position="692"/>
        <end position="706"/>
    </location>
</feature>
<organism evidence="3 4">
    <name type="scientific">Merluccius polli</name>
    <name type="common">Benguela hake</name>
    <name type="synonym">Merluccius cadenati</name>
    <dbReference type="NCBI Taxonomy" id="89951"/>
    <lineage>
        <taxon>Eukaryota</taxon>
        <taxon>Metazoa</taxon>
        <taxon>Chordata</taxon>
        <taxon>Craniata</taxon>
        <taxon>Vertebrata</taxon>
        <taxon>Euteleostomi</taxon>
        <taxon>Actinopterygii</taxon>
        <taxon>Neopterygii</taxon>
        <taxon>Teleostei</taxon>
        <taxon>Neoteleostei</taxon>
        <taxon>Acanthomorphata</taxon>
        <taxon>Zeiogadaria</taxon>
        <taxon>Gadariae</taxon>
        <taxon>Gadiformes</taxon>
        <taxon>Gadoidei</taxon>
        <taxon>Merlucciidae</taxon>
        <taxon>Merluccius</taxon>
    </lineage>
</organism>
<evidence type="ECO:0000256" key="1">
    <source>
        <dbReference type="ARBA" id="ARBA00023054"/>
    </source>
</evidence>
<name>A0AA47N3D0_MERPO</name>
<feature type="compositionally biased region" description="Low complexity" evidence="2">
    <location>
        <begin position="1183"/>
        <end position="1193"/>
    </location>
</feature>
<feature type="compositionally biased region" description="Low complexity" evidence="2">
    <location>
        <begin position="1240"/>
        <end position="1253"/>
    </location>
</feature>
<feature type="region of interest" description="Disordered" evidence="2">
    <location>
        <begin position="1011"/>
        <end position="1070"/>
    </location>
</feature>
<comment type="caution">
    <text evidence="3">The sequence shown here is derived from an EMBL/GenBank/DDBJ whole genome shotgun (WGS) entry which is preliminary data.</text>
</comment>
<reference evidence="3" key="1">
    <citation type="journal article" date="2023" name="Front. Mar. Sci.">
        <title>A new Merluccius polli reference genome to investigate the effects of global change in West African waters.</title>
        <authorList>
            <person name="Mateo J.L."/>
            <person name="Blanco-Fernandez C."/>
            <person name="Garcia-Vazquez E."/>
            <person name="Machado-Schiaffino G."/>
        </authorList>
    </citation>
    <scope>NUCLEOTIDE SEQUENCE</scope>
    <source>
        <strain evidence="3">C29</strain>
        <tissue evidence="3">Fin</tissue>
    </source>
</reference>
<accession>A0AA47N3D0</accession>
<dbReference type="PANTHER" id="PTHR18870">
    <property type="entry name" value="PROTEIN TAG-278-RELATED"/>
    <property type="match status" value="1"/>
</dbReference>
<feature type="compositionally biased region" description="Basic and acidic residues" evidence="2">
    <location>
        <begin position="1011"/>
        <end position="1026"/>
    </location>
</feature>
<evidence type="ECO:0000256" key="2">
    <source>
        <dbReference type="SAM" id="MobiDB-lite"/>
    </source>
</evidence>
<evidence type="ECO:0000313" key="3">
    <source>
        <dbReference type="EMBL" id="KAK0151557.1"/>
    </source>
</evidence>
<feature type="compositionally biased region" description="Pro residues" evidence="2">
    <location>
        <begin position="1254"/>
        <end position="1266"/>
    </location>
</feature>
<protein>
    <submittedName>
        <fullName evidence="3">Protein FAM184B</fullName>
    </submittedName>
</protein>
<feature type="region of interest" description="Disordered" evidence="2">
    <location>
        <begin position="235"/>
        <end position="255"/>
    </location>
</feature>
<feature type="region of interest" description="Disordered" evidence="2">
    <location>
        <begin position="687"/>
        <end position="713"/>
    </location>
</feature>
<feature type="compositionally biased region" description="Polar residues" evidence="2">
    <location>
        <begin position="1061"/>
        <end position="1070"/>
    </location>
</feature>
<keyword evidence="4" id="KW-1185">Reference proteome</keyword>
<feature type="region of interest" description="Disordered" evidence="2">
    <location>
        <begin position="1128"/>
        <end position="1266"/>
    </location>
</feature>
<feature type="compositionally biased region" description="Basic and acidic residues" evidence="2">
    <location>
        <begin position="1034"/>
        <end position="1052"/>
    </location>
</feature>
<feature type="region of interest" description="Disordered" evidence="2">
    <location>
        <begin position="192"/>
        <end position="221"/>
    </location>
</feature>
<feature type="region of interest" description="Disordered" evidence="2">
    <location>
        <begin position="278"/>
        <end position="307"/>
    </location>
</feature>
<feature type="region of interest" description="Disordered" evidence="2">
    <location>
        <begin position="407"/>
        <end position="428"/>
    </location>
</feature>
<feature type="compositionally biased region" description="Basic residues" evidence="2">
    <location>
        <begin position="1223"/>
        <end position="1239"/>
    </location>
</feature>
<sequence length="1348" mass="158150">MASGAGKAAQPPGSAVNGTAAEFTNSGDNKEPLHDDDQMHNKMCKKIAQLTKVIYSLNMKNEEQESALQTLTYAHQEELHRIVMETCHEGEGSVLRTRLLELQESLDHQQRVGAQMQADFECFRAQREERERETEVDLRKEFEEKLQAAEEELQSARAQMGSAQDESLRLGQELQKAAERIQELETKCDQLHRAEGERKSEEEEEKVNAQEERRKEEREDLERLNALAAEVRALKEEKEQAEEEKRKAVREEKEGWEKKMNALNEENDEVRRRIEAERRDERRKWEERDEEEKKGMHSAMRERVKRAEAEVEAHLERLDESKRSTLKLQERIQDLEEELELGRRRVSEAEGGAKRAEEELAVAKERLLLQEDELQSRAEELLNHSGCELCVCTELDEMKSQLSRLQSRNRELELQTSGKKSDQARQIRQHAEALSSLRSEMVRAQTEELRRVQKHADNERDKLQKEMERERDCLQREREHEKEQLERERSRLRKDREEEKQALHKEAEGRRERLRRDAEEEAERLRMETEVERVRVRSQLDGHREQLEEEKKRLQSALDEEKRRLWEKAEEDRRRLKEQVRRAIEEVMRRHAAELQSVQEALSSERKTNQEVCVRLEEERRNSGEMRRGLEREREELKAQLQDATNEIRRLESVIKDYENKRWGAEEAPPTCGPQCSRLKEELQQAQSRLARVQEDGEKHRERQQKELGSLRADRHRLEEKVLEHSRLDTERSLLDQSQRKTEDKIRAECEERLRAEFRIELNAAVAEGEQRWQGREEELQTEVEQLRGQIGEPLSPQAEKKRAGLGEDCHGNPEIDRLRKEVQDTKDINKKLRDQLQEPHTQSLAEERHGHAMSLQALERQAKEDLKSERSRLQTLHQLQLDKQRAELTQQHTEWSRQMTQRHMQQIEDLQAELHTHTQMMALQQDLKQQNQWQVFERQLDESGCLVLELQRENATLREQLKERSILEKSETEEKEKEKAETLKQRDAQLEEEAQRLKEEVEKLRVEMEKLEESQKHWEERKEEEETKEEEDELRKKEERDRRRGEVEDIRRKHRKELQSLASEYSSAQTQLQARITALETELREREDRCRKRESHFDELQLGRLQERLTERDELIKQLVDERHQLQLHPPVAGDNSRDHLWLRDNKPRSGSSTPNMGRKHPEDPPPRLSSASAPSGGGGTTTAAATTTTASFDRVLFPPHSSSTLPHSSASHPHYSTSSLPHKHTPLSLGHHHHHHSPSLPRSARSRGSCTPPTPAPTAPLPVCPSPQMGIRYVKPVVPGDAPPPASGPARQVSRVRCDRFRCIRITRAVGLTLRRRCQVKGSYLGNRGSGTEGLKQEWYTKYFSF</sequence>
<evidence type="ECO:0000313" key="4">
    <source>
        <dbReference type="Proteomes" id="UP001174136"/>
    </source>
</evidence>
<keyword evidence="1" id="KW-0175">Coiled coil</keyword>
<feature type="region of interest" description="Disordered" evidence="2">
    <location>
        <begin position="1"/>
        <end position="37"/>
    </location>
</feature>
<feature type="compositionally biased region" description="Low complexity" evidence="2">
    <location>
        <begin position="1200"/>
        <end position="1221"/>
    </location>
</feature>
<feature type="compositionally biased region" description="Basic and acidic residues" evidence="2">
    <location>
        <begin position="1137"/>
        <end position="1149"/>
    </location>
</feature>
<dbReference type="PANTHER" id="PTHR18870:SF8">
    <property type="entry name" value="PROTEIN FAM184B"/>
    <property type="match status" value="1"/>
</dbReference>
<dbReference type="EMBL" id="JAOPHQ010001200">
    <property type="protein sequence ID" value="KAK0151557.1"/>
    <property type="molecule type" value="Genomic_DNA"/>
</dbReference>
<feature type="compositionally biased region" description="Basic and acidic residues" evidence="2">
    <location>
        <begin position="408"/>
        <end position="428"/>
    </location>
</feature>
<feature type="region of interest" description="Disordered" evidence="2">
    <location>
        <begin position="447"/>
        <end position="523"/>
    </location>
</feature>
<gene>
    <name evidence="3" type="primary">FAM184B</name>
    <name evidence="3" type="ORF">N1851_007143</name>
</gene>
<feature type="compositionally biased region" description="Basic and acidic residues" evidence="2">
    <location>
        <begin position="28"/>
        <end position="37"/>
    </location>
</feature>